<organism evidence="1 2">
    <name type="scientific">Symbiodinium microadriaticum</name>
    <name type="common">Dinoflagellate</name>
    <name type="synonym">Zooxanthella microadriatica</name>
    <dbReference type="NCBI Taxonomy" id="2951"/>
    <lineage>
        <taxon>Eukaryota</taxon>
        <taxon>Sar</taxon>
        <taxon>Alveolata</taxon>
        <taxon>Dinophyceae</taxon>
        <taxon>Suessiales</taxon>
        <taxon>Symbiodiniaceae</taxon>
        <taxon>Symbiodinium</taxon>
    </lineage>
</organism>
<protein>
    <submittedName>
        <fullName evidence="1">Uncharacterized protein</fullName>
    </submittedName>
</protein>
<accession>A0A1Q9F6E9</accession>
<proteinExistence type="predicted"/>
<name>A0A1Q9F6E9_SYMMI</name>
<dbReference type="EMBL" id="LSRX01000005">
    <property type="protein sequence ID" value="OLQ15237.1"/>
    <property type="molecule type" value="Genomic_DNA"/>
</dbReference>
<dbReference type="AlphaFoldDB" id="A0A1Q9F6E9"/>
<evidence type="ECO:0000313" key="2">
    <source>
        <dbReference type="Proteomes" id="UP000186817"/>
    </source>
</evidence>
<dbReference type="OrthoDB" id="406588at2759"/>
<gene>
    <name evidence="1" type="ORF">AK812_SmicGene571</name>
</gene>
<reference evidence="1 2" key="1">
    <citation type="submission" date="2016-02" db="EMBL/GenBank/DDBJ databases">
        <title>Genome analysis of coral dinoflagellate symbionts highlights evolutionary adaptations to a symbiotic lifestyle.</title>
        <authorList>
            <person name="Aranda M."/>
            <person name="Li Y."/>
            <person name="Liew Y.J."/>
            <person name="Baumgarten S."/>
            <person name="Simakov O."/>
            <person name="Wilson M."/>
            <person name="Piel J."/>
            <person name="Ashoor H."/>
            <person name="Bougouffa S."/>
            <person name="Bajic V.B."/>
            <person name="Ryu T."/>
            <person name="Ravasi T."/>
            <person name="Bayer T."/>
            <person name="Micklem G."/>
            <person name="Kim H."/>
            <person name="Bhak J."/>
            <person name="Lajeunesse T.C."/>
            <person name="Voolstra C.R."/>
        </authorList>
    </citation>
    <scope>NUCLEOTIDE SEQUENCE [LARGE SCALE GENOMIC DNA]</scope>
    <source>
        <strain evidence="1 2">CCMP2467</strain>
    </source>
</reference>
<dbReference type="Proteomes" id="UP000186817">
    <property type="component" value="Unassembled WGS sequence"/>
</dbReference>
<sequence length="174" mass="19363">MICARAMELFGFGLGTFSELTEGVARAPGQAIPWLLDTDCDMMVYVERRATGEVSKDLMSLAEICHKLTSERGLGELSVTDHKLTPMVGQDSNPRPFRYDVKRNPKINAFTPKQLQTQEGEHMACRATQFGAIDFTDHTKVELTSGGNELRPSKPKFWLTCRVDLPAESAVRLS</sequence>
<evidence type="ECO:0000313" key="1">
    <source>
        <dbReference type="EMBL" id="OLQ15237.1"/>
    </source>
</evidence>
<keyword evidence="2" id="KW-1185">Reference proteome</keyword>
<comment type="caution">
    <text evidence="1">The sequence shown here is derived from an EMBL/GenBank/DDBJ whole genome shotgun (WGS) entry which is preliminary data.</text>
</comment>